<gene>
    <name evidence="2" type="primary">FAS</name>
    <name evidence="2" type="ORF">CM83_15102</name>
    <name evidence="3" type="ORF">g.98960</name>
</gene>
<accession>A0A0A9W793</accession>
<evidence type="ECO:0000256" key="1">
    <source>
        <dbReference type="SAM" id="MobiDB-lite"/>
    </source>
</evidence>
<evidence type="ECO:0000313" key="3">
    <source>
        <dbReference type="EMBL" id="JAQ17699.1"/>
    </source>
</evidence>
<feature type="region of interest" description="Disordered" evidence="1">
    <location>
        <begin position="1"/>
        <end position="59"/>
    </location>
</feature>
<dbReference type="EMBL" id="GBHO01042879">
    <property type="protein sequence ID" value="JAG00725.1"/>
    <property type="molecule type" value="Transcribed_RNA"/>
</dbReference>
<name>A0A0A9W793_LYGHE</name>
<protein>
    <submittedName>
        <fullName evidence="2">Tumor necrosis factor receptor superfamily member 6</fullName>
    </submittedName>
</protein>
<dbReference type="AlphaFoldDB" id="A0A0A9W793"/>
<reference evidence="3" key="3">
    <citation type="journal article" date="2016" name="Gigascience">
        <title>De novo construction of an expanded transcriptome assembly for the western tarnished plant bug, Lygus hesperus.</title>
        <authorList>
            <person name="Tassone E.E."/>
            <person name="Geib S.M."/>
            <person name="Hall B."/>
            <person name="Fabrick J.A."/>
            <person name="Brent C.S."/>
            <person name="Hull J.J."/>
        </authorList>
    </citation>
    <scope>NUCLEOTIDE SEQUENCE</scope>
</reference>
<feature type="compositionally biased region" description="Acidic residues" evidence="1">
    <location>
        <begin position="30"/>
        <end position="41"/>
    </location>
</feature>
<reference evidence="2" key="2">
    <citation type="submission" date="2014-07" db="EMBL/GenBank/DDBJ databases">
        <authorList>
            <person name="Hull J."/>
        </authorList>
    </citation>
    <scope>NUCLEOTIDE SEQUENCE</scope>
</reference>
<keyword evidence="2" id="KW-0675">Receptor</keyword>
<sequence>MVSIKNVRKARDEDHKRKRRKGSHGGEMNGENDDEDNEEDGPLYKGSTLTSSNTTSSVNDYRLLVDHIKQDYSKERAEFEAQLSSNERELHESYHQQTTLNDLLQNIHTGIYHLAEKLSIPAT</sequence>
<feature type="compositionally biased region" description="Low complexity" evidence="1">
    <location>
        <begin position="47"/>
        <end position="57"/>
    </location>
</feature>
<evidence type="ECO:0000313" key="2">
    <source>
        <dbReference type="EMBL" id="JAG00725.1"/>
    </source>
</evidence>
<proteinExistence type="predicted"/>
<organism evidence="2">
    <name type="scientific">Lygus hesperus</name>
    <name type="common">Western plant bug</name>
    <dbReference type="NCBI Taxonomy" id="30085"/>
    <lineage>
        <taxon>Eukaryota</taxon>
        <taxon>Metazoa</taxon>
        <taxon>Ecdysozoa</taxon>
        <taxon>Arthropoda</taxon>
        <taxon>Hexapoda</taxon>
        <taxon>Insecta</taxon>
        <taxon>Pterygota</taxon>
        <taxon>Neoptera</taxon>
        <taxon>Paraneoptera</taxon>
        <taxon>Hemiptera</taxon>
        <taxon>Heteroptera</taxon>
        <taxon>Panheteroptera</taxon>
        <taxon>Cimicomorpha</taxon>
        <taxon>Miridae</taxon>
        <taxon>Mirini</taxon>
        <taxon>Lygus</taxon>
    </lineage>
</organism>
<dbReference type="EMBL" id="GDHC01000930">
    <property type="protein sequence ID" value="JAQ17699.1"/>
    <property type="molecule type" value="Transcribed_RNA"/>
</dbReference>
<reference evidence="2" key="1">
    <citation type="journal article" date="2014" name="PLoS ONE">
        <title>Transcriptome-Based Identification of ABC Transporters in the Western Tarnished Plant Bug Lygus hesperus.</title>
        <authorList>
            <person name="Hull J.J."/>
            <person name="Chaney K."/>
            <person name="Geib S.M."/>
            <person name="Fabrick J.A."/>
            <person name="Brent C.S."/>
            <person name="Walsh D."/>
            <person name="Lavine L.C."/>
        </authorList>
    </citation>
    <scope>NUCLEOTIDE SEQUENCE</scope>
</reference>